<dbReference type="NCBIfam" id="NF006886">
    <property type="entry name" value="PRK09376.1"/>
    <property type="match status" value="1"/>
</dbReference>
<dbReference type="CDD" id="cd01128">
    <property type="entry name" value="rho_factor_C"/>
    <property type="match status" value="1"/>
</dbReference>
<dbReference type="EC" id="3.6.4.-" evidence="9 10"/>
<evidence type="ECO:0000313" key="14">
    <source>
        <dbReference type="EMBL" id="QGM94220.1"/>
    </source>
</evidence>
<dbReference type="GO" id="GO:0016787">
    <property type="term" value="F:hydrolase activity"/>
    <property type="evidence" value="ECO:0007669"/>
    <property type="project" value="UniProtKB-KW"/>
</dbReference>
<evidence type="ECO:0000256" key="9">
    <source>
        <dbReference type="HAMAP-Rule" id="MF_01884"/>
    </source>
</evidence>
<evidence type="ECO:0000256" key="8">
    <source>
        <dbReference type="ARBA" id="ARBA00023163"/>
    </source>
</evidence>
<dbReference type="SUPFAM" id="SSF68912">
    <property type="entry name" value="Rho N-terminal domain-like"/>
    <property type="match status" value="1"/>
</dbReference>
<keyword evidence="8 9" id="KW-0804">Transcription</keyword>
<dbReference type="InterPro" id="IPR011129">
    <property type="entry name" value="CSD"/>
</dbReference>
<evidence type="ECO:0000313" key="13">
    <source>
        <dbReference type="EMBL" id="AZG77859.1"/>
    </source>
</evidence>
<keyword evidence="4 9" id="KW-0347">Helicase</keyword>
<comment type="subunit">
    <text evidence="9">Homohexamer. The homohexamer assembles into an open ring structure.</text>
</comment>
<dbReference type="NCBIfam" id="TIGR00767">
    <property type="entry name" value="rho"/>
    <property type="match status" value="1"/>
</dbReference>
<dbReference type="InterPro" id="IPR041703">
    <property type="entry name" value="Rho_factor_ATP-bd"/>
</dbReference>
<feature type="binding site" evidence="9">
    <location>
        <begin position="172"/>
        <end position="177"/>
    </location>
    <ligand>
        <name>ATP</name>
        <dbReference type="ChEBI" id="CHEBI:30616"/>
    </ligand>
</feature>
<evidence type="ECO:0000256" key="4">
    <source>
        <dbReference type="ARBA" id="ARBA00022806"/>
    </source>
</evidence>
<dbReference type="InterPro" id="IPR000194">
    <property type="entry name" value="ATPase_F1/V1/A1_a/bsu_nucl-bd"/>
</dbReference>
<feature type="domain" description="Rho RNA-BD" evidence="12">
    <location>
        <begin position="51"/>
        <end position="126"/>
    </location>
</feature>
<dbReference type="FunFam" id="3.40.50.300:FF:000072">
    <property type="entry name" value="Transcription termination factor Rho"/>
    <property type="match status" value="1"/>
</dbReference>
<dbReference type="InterPro" id="IPR012340">
    <property type="entry name" value="NA-bd_OB-fold"/>
</dbReference>
<keyword evidence="7 9" id="KW-0805">Transcription regulation</keyword>
<name>A0A3G8M792_9HYPH</name>
<evidence type="ECO:0000256" key="3">
    <source>
        <dbReference type="ARBA" id="ARBA00022801"/>
    </source>
</evidence>
<dbReference type="InterPro" id="IPR003593">
    <property type="entry name" value="AAA+_ATPase"/>
</dbReference>
<keyword evidence="2 9" id="KW-0547">Nucleotide-binding</keyword>
<dbReference type="EMBL" id="CP034086">
    <property type="protein sequence ID" value="AZG77859.1"/>
    <property type="molecule type" value="Genomic_DNA"/>
</dbReference>
<dbReference type="Pfam" id="PF00006">
    <property type="entry name" value="ATP-synt_ab"/>
    <property type="match status" value="1"/>
</dbReference>
<evidence type="ECO:0000256" key="7">
    <source>
        <dbReference type="ARBA" id="ARBA00023015"/>
    </source>
</evidence>
<evidence type="ECO:0000256" key="5">
    <source>
        <dbReference type="ARBA" id="ARBA00022840"/>
    </source>
</evidence>
<evidence type="ECO:0000256" key="2">
    <source>
        <dbReference type="ARBA" id="ARBA00022741"/>
    </source>
</evidence>
<dbReference type="SMART" id="SM00357">
    <property type="entry name" value="CSP"/>
    <property type="match status" value="1"/>
</dbReference>
<feature type="binding site" evidence="9">
    <location>
        <position position="215"/>
    </location>
    <ligand>
        <name>ATP</name>
        <dbReference type="ChEBI" id="CHEBI:30616"/>
    </ligand>
</feature>
<feature type="binding site" evidence="9">
    <location>
        <begin position="184"/>
        <end position="189"/>
    </location>
    <ligand>
        <name>ATP</name>
        <dbReference type="ChEBI" id="CHEBI:30616"/>
    </ligand>
</feature>
<dbReference type="Proteomes" id="UP000424673">
    <property type="component" value="Chromosome"/>
</dbReference>
<dbReference type="HAMAP" id="MF_01884">
    <property type="entry name" value="Rho"/>
    <property type="match status" value="1"/>
</dbReference>
<dbReference type="PANTHER" id="PTHR46425:SF1">
    <property type="entry name" value="TRANSCRIPTION TERMINATION FACTOR RHO"/>
    <property type="match status" value="1"/>
</dbReference>
<dbReference type="RefSeq" id="WP_018406432.1">
    <property type="nucleotide sequence ID" value="NZ_CP034086.1"/>
</dbReference>
<dbReference type="PANTHER" id="PTHR46425">
    <property type="entry name" value="TRANSCRIPTION TERMINATION FACTOR RHO"/>
    <property type="match status" value="1"/>
</dbReference>
<dbReference type="InterPro" id="IPR011112">
    <property type="entry name" value="Rho-like_N"/>
</dbReference>
<comment type="similarity">
    <text evidence="9 11">Belongs to the Rho family.</text>
</comment>
<dbReference type="KEGG" id="mros:EHO51_14590"/>
<evidence type="ECO:0000256" key="6">
    <source>
        <dbReference type="ARBA" id="ARBA00022884"/>
    </source>
</evidence>
<dbReference type="Pfam" id="PF07498">
    <property type="entry name" value="Rho_N"/>
    <property type="match status" value="1"/>
</dbReference>
<evidence type="ECO:0000313" key="16">
    <source>
        <dbReference type="Proteomes" id="UP000424673"/>
    </source>
</evidence>
<protein>
    <recommendedName>
        <fullName evidence="9 10">Transcription termination factor Rho</fullName>
        <ecNumber evidence="9 10">3.6.4.-</ecNumber>
    </recommendedName>
    <alternativeName>
        <fullName evidence="9">ATP-dependent helicase Rho</fullName>
    </alternativeName>
</protein>
<organism evidence="13 15">
    <name type="scientific">Methylocystis rosea</name>
    <dbReference type="NCBI Taxonomy" id="173366"/>
    <lineage>
        <taxon>Bacteria</taxon>
        <taxon>Pseudomonadati</taxon>
        <taxon>Pseudomonadota</taxon>
        <taxon>Alphaproteobacteria</taxon>
        <taxon>Hyphomicrobiales</taxon>
        <taxon>Methylocystaceae</taxon>
        <taxon>Methylocystis</taxon>
    </lineage>
</organism>
<dbReference type="Gene3D" id="3.40.50.300">
    <property type="entry name" value="P-loop containing nucleotide triphosphate hydrolases"/>
    <property type="match status" value="1"/>
</dbReference>
<evidence type="ECO:0000256" key="1">
    <source>
        <dbReference type="ARBA" id="ARBA00022472"/>
    </source>
</evidence>
<comment type="caution">
    <text evidence="9">Lacks conserved residue(s) required for the propagation of feature annotation.</text>
</comment>
<sequence length="421" mass="46967">MREIKLSDLKAKSAAELLAFAEEHEVENASLLRKQELLFAILKQFASRDVEIVGVGVVEVLQDGFGFLRSPDANYLAGPDDIYVSPSQIRKFGLRTGDTVEGMIRSPKEGERYFALLKVNSINFEDPEKVRHKVPFDNLTPLYPDERLKLEIEDPTRKDLSSRIIDLVAPIGKGQRALVVAPPRTGKTVLLQNIAQSITTNHPECYLIVLLIDERPEEVTDMQRSVKGEVVSSTFDEPAVRHVQVAEMVIEKAKRLVEHGRDVVILLDSITRLGRAYNTVVPSSGKVLTGGVDANALQRPKRFFGAARNIEEGGSLTIIATALIDTGSRMDEVIFEEFKGTGNSEIILDRKVSDKRIFPALDITRSGTRKEELLVAPDILKKMYVLRRILNPMGTVDAIEFLLGKLRETKNNLGFFDSMNT</sequence>
<keyword evidence="1 9" id="KW-0806">Transcription termination</keyword>
<gene>
    <name evidence="9 13" type="primary">rho</name>
    <name evidence="13" type="ORF">EHO51_14590</name>
    <name evidence="14" type="ORF">F7D13_09370</name>
</gene>
<reference evidence="14 16" key="3">
    <citation type="journal article" date="2021" name="AMB Express">
        <title>Isolation and characterisation of Methylocystis spp. for poly-3-hydroxybutyrate production using waste methane feedstocks.</title>
        <authorList>
            <person name="Rumah B.L."/>
            <person name="Stead C.E."/>
            <person name="Claxton Stevens B.H."/>
            <person name="Minton N.P."/>
            <person name="Grosse-Honebrink A."/>
            <person name="Zhang Y."/>
        </authorList>
    </citation>
    <scope>NUCLEOTIDE SEQUENCE [LARGE SCALE GENOMIC DNA]</scope>
    <source>
        <strain evidence="14 16">BRCS1</strain>
    </source>
</reference>
<keyword evidence="5 9" id="KW-0067">ATP-binding</keyword>
<dbReference type="InterPro" id="IPR004665">
    <property type="entry name" value="Term_rho"/>
</dbReference>
<keyword evidence="6 9" id="KW-0694">RNA-binding</keyword>
<dbReference type="SUPFAM" id="SSF52540">
    <property type="entry name" value="P-loop containing nucleoside triphosphate hydrolases"/>
    <property type="match status" value="1"/>
</dbReference>
<evidence type="ECO:0000256" key="10">
    <source>
        <dbReference type="NCBIfam" id="TIGR00767"/>
    </source>
</evidence>
<dbReference type="Pfam" id="PF07497">
    <property type="entry name" value="Rho_RNA_bind"/>
    <property type="match status" value="1"/>
</dbReference>
<dbReference type="GO" id="GO:0003723">
    <property type="term" value="F:RNA binding"/>
    <property type="evidence" value="ECO:0007669"/>
    <property type="project" value="UniProtKB-UniRule"/>
</dbReference>
<dbReference type="SMART" id="SM00382">
    <property type="entry name" value="AAA"/>
    <property type="match status" value="1"/>
</dbReference>
<dbReference type="InterPro" id="IPR027417">
    <property type="entry name" value="P-loop_NTPase"/>
</dbReference>
<dbReference type="Gene3D" id="2.40.50.140">
    <property type="entry name" value="Nucleic acid-binding proteins"/>
    <property type="match status" value="1"/>
</dbReference>
<evidence type="ECO:0000313" key="15">
    <source>
        <dbReference type="Proteomes" id="UP000273982"/>
    </source>
</evidence>
<keyword evidence="16" id="KW-1185">Reference proteome</keyword>
<evidence type="ECO:0000256" key="11">
    <source>
        <dbReference type="PROSITE-ProRule" id="PRU01203"/>
    </source>
</evidence>
<evidence type="ECO:0000259" key="12">
    <source>
        <dbReference type="PROSITE" id="PS51856"/>
    </source>
</evidence>
<dbReference type="InterPro" id="IPR036269">
    <property type="entry name" value="Rho_N_sf"/>
</dbReference>
<accession>A0A3G8M792</accession>
<dbReference type="InterPro" id="IPR011113">
    <property type="entry name" value="Rho_RNA-bd"/>
</dbReference>
<keyword evidence="3 9" id="KW-0378">Hydrolase</keyword>
<reference evidence="16" key="2">
    <citation type="submission" date="2019-09" db="EMBL/GenBank/DDBJ databases">
        <title>Isolation and complete genome sequencing of Methylocystis species.</title>
        <authorList>
            <person name="Rumah B.L."/>
            <person name="Stead C.E."/>
            <person name="Stevens B.C."/>
            <person name="Minton N.P."/>
            <person name="Grosse-Honebrink A."/>
            <person name="Zhang Y."/>
        </authorList>
    </citation>
    <scope>NUCLEOTIDE SEQUENCE [LARGE SCALE GENOMIC DNA]</scope>
    <source>
        <strain evidence="16">BRCS1</strain>
    </source>
</reference>
<comment type="function">
    <text evidence="9">Facilitates transcription termination by a mechanism that involves Rho binding to the nascent RNA, activation of Rho's RNA-dependent ATPase activity, and release of the mRNA from the DNA template.</text>
</comment>
<dbReference type="GO" id="GO:0008186">
    <property type="term" value="F:ATP-dependent activity, acting on RNA"/>
    <property type="evidence" value="ECO:0007669"/>
    <property type="project" value="UniProtKB-UniRule"/>
</dbReference>
<dbReference type="EMBL" id="CP044328">
    <property type="protein sequence ID" value="QGM94220.1"/>
    <property type="molecule type" value="Genomic_DNA"/>
</dbReference>
<dbReference type="SMART" id="SM00959">
    <property type="entry name" value="Rho_N"/>
    <property type="match status" value="1"/>
</dbReference>
<dbReference type="GO" id="GO:0005524">
    <property type="term" value="F:ATP binding"/>
    <property type="evidence" value="ECO:0007669"/>
    <property type="project" value="UniProtKB-UniRule"/>
</dbReference>
<reference evidence="13 15" key="1">
    <citation type="submission" date="2018-11" db="EMBL/GenBank/DDBJ databases">
        <title>Genome squencing of methanotrophic bacteria isolated from alkaline groundwater in Korea.</title>
        <authorList>
            <person name="Nguyen L.N."/>
        </authorList>
    </citation>
    <scope>NUCLEOTIDE SEQUENCE [LARGE SCALE GENOMIC DNA]</scope>
    <source>
        <strain evidence="13 15">GW6</strain>
    </source>
</reference>
<proteinExistence type="inferred from homology"/>
<dbReference type="GO" id="GO:0005829">
    <property type="term" value="C:cytosol"/>
    <property type="evidence" value="ECO:0007669"/>
    <property type="project" value="UniProtKB-ARBA"/>
</dbReference>
<dbReference type="CDD" id="cd04459">
    <property type="entry name" value="Rho_CSD"/>
    <property type="match status" value="1"/>
</dbReference>
<dbReference type="GO" id="GO:0004386">
    <property type="term" value="F:helicase activity"/>
    <property type="evidence" value="ECO:0007669"/>
    <property type="project" value="UniProtKB-UniRule"/>
</dbReference>
<dbReference type="AlphaFoldDB" id="A0A3G8M792"/>
<dbReference type="Proteomes" id="UP000273982">
    <property type="component" value="Chromosome"/>
</dbReference>
<dbReference type="SUPFAM" id="SSF50249">
    <property type="entry name" value="Nucleic acid-binding proteins"/>
    <property type="match status" value="1"/>
</dbReference>
<dbReference type="PROSITE" id="PS51856">
    <property type="entry name" value="RHO_RNA_BD"/>
    <property type="match status" value="1"/>
</dbReference>
<dbReference type="GO" id="GO:0006353">
    <property type="term" value="P:DNA-templated transcription termination"/>
    <property type="evidence" value="ECO:0007669"/>
    <property type="project" value="UniProtKB-UniRule"/>
</dbReference>